<dbReference type="InterPro" id="IPR028978">
    <property type="entry name" value="Chorismate_lyase_/UTRA_dom_sf"/>
</dbReference>
<keyword evidence="1" id="KW-0805">Transcription regulation</keyword>
<dbReference type="PROSITE" id="PS50949">
    <property type="entry name" value="HTH_GNTR"/>
    <property type="match status" value="1"/>
</dbReference>
<proteinExistence type="predicted"/>
<dbReference type="InterPro" id="IPR036388">
    <property type="entry name" value="WH-like_DNA-bd_sf"/>
</dbReference>
<dbReference type="Gene3D" id="3.40.1410.10">
    <property type="entry name" value="Chorismate lyase-like"/>
    <property type="match status" value="1"/>
</dbReference>
<accession>A0ABU1H0A2</accession>
<evidence type="ECO:0000313" key="6">
    <source>
        <dbReference type="EMBL" id="MDR5897182.1"/>
    </source>
</evidence>
<dbReference type="SMART" id="SM00345">
    <property type="entry name" value="HTH_GNTR"/>
    <property type="match status" value="1"/>
</dbReference>
<dbReference type="SUPFAM" id="SSF64288">
    <property type="entry name" value="Chorismate lyase-like"/>
    <property type="match status" value="1"/>
</dbReference>
<dbReference type="PANTHER" id="PTHR44846">
    <property type="entry name" value="MANNOSYL-D-GLYCERATE TRANSPORT/METABOLISM SYSTEM REPRESSOR MNGR-RELATED"/>
    <property type="match status" value="1"/>
</dbReference>
<keyword evidence="7" id="KW-1185">Reference proteome</keyword>
<dbReference type="PRINTS" id="PR00035">
    <property type="entry name" value="HTHGNTR"/>
</dbReference>
<dbReference type="Proteomes" id="UP001269375">
    <property type="component" value="Unassembled WGS sequence"/>
</dbReference>
<name>A0ABU1H0A2_9GAMM</name>
<evidence type="ECO:0000259" key="5">
    <source>
        <dbReference type="PROSITE" id="PS51000"/>
    </source>
</evidence>
<dbReference type="EMBL" id="JARWAO010000009">
    <property type="protein sequence ID" value="MDR5897182.1"/>
    <property type="molecule type" value="Genomic_DNA"/>
</dbReference>
<evidence type="ECO:0000259" key="4">
    <source>
        <dbReference type="PROSITE" id="PS50949"/>
    </source>
</evidence>
<dbReference type="CDD" id="cd07377">
    <property type="entry name" value="WHTH_GntR"/>
    <property type="match status" value="1"/>
</dbReference>
<dbReference type="InterPro" id="IPR011663">
    <property type="entry name" value="UTRA"/>
</dbReference>
<organism evidence="6 7">
    <name type="scientific">Larsenimonas suaedae</name>
    <dbReference type="NCBI Taxonomy" id="1851019"/>
    <lineage>
        <taxon>Bacteria</taxon>
        <taxon>Pseudomonadati</taxon>
        <taxon>Pseudomonadota</taxon>
        <taxon>Gammaproteobacteria</taxon>
        <taxon>Oceanospirillales</taxon>
        <taxon>Halomonadaceae</taxon>
        <taxon>Larsenimonas</taxon>
    </lineage>
</organism>
<dbReference type="RefSeq" id="WP_251595404.1">
    <property type="nucleotide sequence ID" value="NZ_JAMLJI010000005.1"/>
</dbReference>
<dbReference type="InterPro" id="IPR036390">
    <property type="entry name" value="WH_DNA-bd_sf"/>
</dbReference>
<dbReference type="InterPro" id="IPR050679">
    <property type="entry name" value="Bact_HTH_transcr_reg"/>
</dbReference>
<feature type="domain" description="HTH deoR-type" evidence="5">
    <location>
        <begin position="25"/>
        <end position="80"/>
    </location>
</feature>
<keyword evidence="2" id="KW-0238">DNA-binding</keyword>
<dbReference type="PANTHER" id="PTHR44846:SF1">
    <property type="entry name" value="MANNOSYL-D-GLYCERATE TRANSPORT_METABOLISM SYSTEM REPRESSOR MNGR-RELATED"/>
    <property type="match status" value="1"/>
</dbReference>
<evidence type="ECO:0000256" key="1">
    <source>
        <dbReference type="ARBA" id="ARBA00023015"/>
    </source>
</evidence>
<dbReference type="Pfam" id="PF07702">
    <property type="entry name" value="UTRA"/>
    <property type="match status" value="1"/>
</dbReference>
<dbReference type="InterPro" id="IPR000524">
    <property type="entry name" value="Tscrpt_reg_HTH_GntR"/>
</dbReference>
<reference evidence="6 7" key="1">
    <citation type="submission" date="2023-04" db="EMBL/GenBank/DDBJ databases">
        <title>A long-awaited taxogenomic arrangement of the family Halomonadaceae.</title>
        <authorList>
            <person name="De La Haba R."/>
            <person name="Chuvochina M."/>
            <person name="Wittouck S."/>
            <person name="Arahal D.R."/>
            <person name="Sanchez-Porro C."/>
            <person name="Hugenholtz P."/>
            <person name="Ventosa A."/>
        </authorList>
    </citation>
    <scope>NUCLEOTIDE SEQUENCE [LARGE SCALE GENOMIC DNA]</scope>
    <source>
        <strain evidence="6 7">DSM 22428</strain>
    </source>
</reference>
<evidence type="ECO:0000256" key="2">
    <source>
        <dbReference type="ARBA" id="ARBA00023125"/>
    </source>
</evidence>
<comment type="caution">
    <text evidence="6">The sequence shown here is derived from an EMBL/GenBank/DDBJ whole genome shotgun (WGS) entry which is preliminary data.</text>
</comment>
<protein>
    <submittedName>
        <fullName evidence="6">GntR family transcriptional regulator</fullName>
    </submittedName>
</protein>
<feature type="domain" description="HTH gntR-type" evidence="4">
    <location>
        <begin position="16"/>
        <end position="84"/>
    </location>
</feature>
<keyword evidence="3" id="KW-0804">Transcription</keyword>
<evidence type="ECO:0000256" key="3">
    <source>
        <dbReference type="ARBA" id="ARBA00023163"/>
    </source>
</evidence>
<dbReference type="Gene3D" id="1.10.10.10">
    <property type="entry name" value="Winged helix-like DNA-binding domain superfamily/Winged helix DNA-binding domain"/>
    <property type="match status" value="1"/>
</dbReference>
<dbReference type="InterPro" id="IPR001034">
    <property type="entry name" value="DeoR_HTH"/>
</dbReference>
<dbReference type="SUPFAM" id="SSF46785">
    <property type="entry name" value="Winged helix' DNA-binding domain"/>
    <property type="match status" value="1"/>
</dbReference>
<dbReference type="PROSITE" id="PS51000">
    <property type="entry name" value="HTH_DEOR_2"/>
    <property type="match status" value="1"/>
</dbReference>
<sequence length="249" mass="27407">MTDPLARIAVHPGNTTPLYRQLSNQLARAIELGEWRSEDALPSERLLAERVGVSRITARKALERLVEQGLIVRTHGSGTFIAPRVAPSLSRLTSFSEQLARRGFTPRSHWLDRHTGHANLEERLHLDLGPNDPVVHLKRLRLADDIVVAVEESCLPARFIPEPDALEASLYAYLEHCGTPIVRARQSVSAVNADEALATLARVAPGSALLKVTRLGYLTDGSAAELTTSYCRTDYYDFVVELGVAPKES</sequence>
<gene>
    <name evidence="6" type="ORF">QC825_14000</name>
</gene>
<dbReference type="Pfam" id="PF00392">
    <property type="entry name" value="GntR"/>
    <property type="match status" value="1"/>
</dbReference>
<evidence type="ECO:0000313" key="7">
    <source>
        <dbReference type="Proteomes" id="UP001269375"/>
    </source>
</evidence>
<dbReference type="SMART" id="SM00866">
    <property type="entry name" value="UTRA"/>
    <property type="match status" value="1"/>
</dbReference>